<dbReference type="AlphaFoldDB" id="A0A380MSQ7"/>
<dbReference type="RefSeq" id="WP_245935986.1">
    <property type="nucleotide sequence ID" value="NZ_LWHB01000004.1"/>
</dbReference>
<dbReference type="PANTHER" id="PTHR33317">
    <property type="entry name" value="POLYNUCLEOTIDYL TRANSFERASE, RIBONUCLEASE H-LIKE SUPERFAMILY PROTEIN"/>
    <property type="match status" value="1"/>
</dbReference>
<dbReference type="GO" id="GO:0000967">
    <property type="term" value="P:rRNA 5'-end processing"/>
    <property type="evidence" value="ECO:0007669"/>
    <property type="project" value="UniProtKB-UniRule"/>
</dbReference>
<sequence>MSVKWILGIDVGSKKTGVAVGQTVTGQARPLALICKPISQLQANNFSLFIKEWSVSCIVLGLPQLADKKLHPLEKSIRALANALEKTFSLPVYFADETLSSHEAKQRFGSRKEYDSAAAAVMIEDFIASNGYRI</sequence>
<protein>
    <recommendedName>
        <fullName evidence="5">Putative pre-16S rRNA nuclease</fullName>
        <ecNumber evidence="5">3.1.-.-</ecNumber>
    </recommendedName>
</protein>
<dbReference type="GO" id="GO:0016788">
    <property type="term" value="F:hydrolase activity, acting on ester bonds"/>
    <property type="evidence" value="ECO:0007669"/>
    <property type="project" value="UniProtKB-UniRule"/>
</dbReference>
<dbReference type="EC" id="3.1.-.-" evidence="5"/>
<evidence type="ECO:0000256" key="1">
    <source>
        <dbReference type="ARBA" id="ARBA00022490"/>
    </source>
</evidence>
<name>A0A380MSQ7_9GAMM</name>
<dbReference type="PANTHER" id="PTHR33317:SF4">
    <property type="entry name" value="POLYNUCLEOTIDYL TRANSFERASE, RIBONUCLEASE H-LIKE SUPERFAMILY PROTEIN"/>
    <property type="match status" value="1"/>
</dbReference>
<dbReference type="EMBL" id="UHIC01000001">
    <property type="protein sequence ID" value="SUO95342.1"/>
    <property type="molecule type" value="Genomic_DNA"/>
</dbReference>
<keyword evidence="3 5" id="KW-0540">Nuclease</keyword>
<organism evidence="7 8">
    <name type="scientific">Suttonella ornithocola</name>
    <dbReference type="NCBI Taxonomy" id="279832"/>
    <lineage>
        <taxon>Bacteria</taxon>
        <taxon>Pseudomonadati</taxon>
        <taxon>Pseudomonadota</taxon>
        <taxon>Gammaproteobacteria</taxon>
        <taxon>Cardiobacteriales</taxon>
        <taxon>Cardiobacteriaceae</taxon>
        <taxon>Suttonella</taxon>
    </lineage>
</organism>
<dbReference type="GO" id="GO:0005829">
    <property type="term" value="C:cytosol"/>
    <property type="evidence" value="ECO:0007669"/>
    <property type="project" value="TreeGrafter"/>
</dbReference>
<keyword evidence="1 5" id="KW-0963">Cytoplasm</keyword>
<dbReference type="CDD" id="cd16964">
    <property type="entry name" value="YqgF"/>
    <property type="match status" value="1"/>
</dbReference>
<dbReference type="GO" id="GO:0004518">
    <property type="term" value="F:nuclease activity"/>
    <property type="evidence" value="ECO:0007669"/>
    <property type="project" value="UniProtKB-KW"/>
</dbReference>
<comment type="subcellular location">
    <subcellularLocation>
        <location evidence="5">Cytoplasm</location>
    </subcellularLocation>
</comment>
<gene>
    <name evidence="7" type="primary">yqgF</name>
    <name evidence="7" type="ORF">NCTC13337_01241</name>
</gene>
<dbReference type="SMART" id="SM00732">
    <property type="entry name" value="YqgFc"/>
    <property type="match status" value="1"/>
</dbReference>
<keyword evidence="8" id="KW-1185">Reference proteome</keyword>
<dbReference type="InterPro" id="IPR005227">
    <property type="entry name" value="YqgF"/>
</dbReference>
<dbReference type="InterPro" id="IPR006641">
    <property type="entry name" value="YqgF/RNaseH-like_dom"/>
</dbReference>
<dbReference type="Gene3D" id="3.30.420.140">
    <property type="entry name" value="YqgF/RNase H-like domain"/>
    <property type="match status" value="1"/>
</dbReference>
<evidence type="ECO:0000256" key="4">
    <source>
        <dbReference type="ARBA" id="ARBA00022801"/>
    </source>
</evidence>
<keyword evidence="4 5" id="KW-0378">Hydrolase</keyword>
<proteinExistence type="inferred from homology"/>
<accession>A0A380MSQ7</accession>
<reference evidence="7 8" key="1">
    <citation type="submission" date="2018-06" db="EMBL/GenBank/DDBJ databases">
        <authorList>
            <consortium name="Pathogen Informatics"/>
            <person name="Doyle S."/>
        </authorList>
    </citation>
    <scope>NUCLEOTIDE SEQUENCE [LARGE SCALE GENOMIC DNA]</scope>
    <source>
        <strain evidence="7 8">NCTC13337</strain>
    </source>
</reference>
<evidence type="ECO:0000256" key="3">
    <source>
        <dbReference type="ARBA" id="ARBA00022722"/>
    </source>
</evidence>
<feature type="domain" description="YqgF/RNase H-like" evidence="6">
    <location>
        <begin position="4"/>
        <end position="104"/>
    </location>
</feature>
<keyword evidence="2 5" id="KW-0690">Ribosome biogenesis</keyword>
<dbReference type="InterPro" id="IPR037027">
    <property type="entry name" value="YqgF/RNaseH-like_dom_sf"/>
</dbReference>
<evidence type="ECO:0000259" key="6">
    <source>
        <dbReference type="SMART" id="SM00732"/>
    </source>
</evidence>
<dbReference type="Proteomes" id="UP000254601">
    <property type="component" value="Unassembled WGS sequence"/>
</dbReference>
<evidence type="ECO:0000313" key="7">
    <source>
        <dbReference type="EMBL" id="SUO95342.1"/>
    </source>
</evidence>
<dbReference type="Pfam" id="PF03652">
    <property type="entry name" value="RuvX"/>
    <property type="match status" value="1"/>
</dbReference>
<dbReference type="InterPro" id="IPR012337">
    <property type="entry name" value="RNaseH-like_sf"/>
</dbReference>
<evidence type="ECO:0000256" key="5">
    <source>
        <dbReference type="HAMAP-Rule" id="MF_00651"/>
    </source>
</evidence>
<dbReference type="NCBIfam" id="TIGR00250">
    <property type="entry name" value="RNAse_H_YqgF"/>
    <property type="match status" value="1"/>
</dbReference>
<comment type="similarity">
    <text evidence="5">Belongs to the YqgF HJR family.</text>
</comment>
<dbReference type="SUPFAM" id="SSF53098">
    <property type="entry name" value="Ribonuclease H-like"/>
    <property type="match status" value="1"/>
</dbReference>
<evidence type="ECO:0000256" key="2">
    <source>
        <dbReference type="ARBA" id="ARBA00022517"/>
    </source>
</evidence>
<comment type="function">
    <text evidence="5">Could be a nuclease involved in processing of the 5'-end of pre-16S rRNA.</text>
</comment>
<dbReference type="HAMAP" id="MF_00651">
    <property type="entry name" value="Nuclease_YqgF"/>
    <property type="match status" value="1"/>
</dbReference>
<evidence type="ECO:0000313" key="8">
    <source>
        <dbReference type="Proteomes" id="UP000254601"/>
    </source>
</evidence>